<dbReference type="Proteomes" id="UP000240542">
    <property type="component" value="Unassembled WGS sequence"/>
</dbReference>
<evidence type="ECO:0000256" key="1">
    <source>
        <dbReference type="SAM" id="Phobius"/>
    </source>
</evidence>
<name>A0A2P8DQ83_9ACTN</name>
<feature type="transmembrane region" description="Helical" evidence="1">
    <location>
        <begin position="230"/>
        <end position="251"/>
    </location>
</feature>
<reference evidence="2 3" key="1">
    <citation type="submission" date="2018-03" db="EMBL/GenBank/DDBJ databases">
        <title>Genomic Encyclopedia of Archaeal and Bacterial Type Strains, Phase II (KMG-II): from individual species to whole genera.</title>
        <authorList>
            <person name="Goeker M."/>
        </authorList>
    </citation>
    <scope>NUCLEOTIDE SEQUENCE [LARGE SCALE GENOMIC DNA]</scope>
    <source>
        <strain evidence="2 3">DSM 45312</strain>
    </source>
</reference>
<feature type="transmembrane region" description="Helical" evidence="1">
    <location>
        <begin position="73"/>
        <end position="90"/>
    </location>
</feature>
<protein>
    <submittedName>
        <fullName evidence="2">Uncharacterized protein</fullName>
    </submittedName>
</protein>
<feature type="transmembrane region" description="Helical" evidence="1">
    <location>
        <begin position="189"/>
        <end position="210"/>
    </location>
</feature>
<feature type="transmembrane region" description="Helical" evidence="1">
    <location>
        <begin position="46"/>
        <end position="66"/>
    </location>
</feature>
<feature type="transmembrane region" description="Helical" evidence="1">
    <location>
        <begin position="157"/>
        <end position="177"/>
    </location>
</feature>
<sequence length="351" mass="38335">MTARLNRRRNRWRDWRRNWRRISAPWALVLLTTACAELTFTAVAVPATWLILPLLLVMYGAGVLLIREAVVRVGGGWPSLVLLGLAYQLAEDGLGLQALTSPQMYGAADWGLRFLGVNWSYWESQIGVHVVLSVLIPVALVDLLFPHRRDRPYLSRGGFIVIGALAIVGVLGLRTIVSATQDPGYQMPWGAMAVFTVLIIGLALLALAGVPLPHREEPGRTDRRAPRPGVVGFVSMYLTMAFLTTLLPLGLGPTMLFGDMMSPVLRLVIGAMTAVPFGLVVLRWRTAANWSDQHRIRLIGGILVSHTAFMMLGSVLGALLGALTLAAEVMLLIKLAKHVEQRESPASSVLM</sequence>
<dbReference type="PROSITE" id="PS51257">
    <property type="entry name" value="PROKAR_LIPOPROTEIN"/>
    <property type="match status" value="1"/>
</dbReference>
<comment type="caution">
    <text evidence="2">The sequence shown here is derived from an EMBL/GenBank/DDBJ whole genome shotgun (WGS) entry which is preliminary data.</text>
</comment>
<dbReference type="EMBL" id="PYGA01000003">
    <property type="protein sequence ID" value="PSK99389.1"/>
    <property type="molecule type" value="Genomic_DNA"/>
</dbReference>
<keyword evidence="1" id="KW-1133">Transmembrane helix</keyword>
<keyword evidence="1" id="KW-0472">Membrane</keyword>
<accession>A0A2P8DQ83</accession>
<feature type="transmembrane region" description="Helical" evidence="1">
    <location>
        <begin position="126"/>
        <end position="145"/>
    </location>
</feature>
<evidence type="ECO:0000313" key="3">
    <source>
        <dbReference type="Proteomes" id="UP000240542"/>
    </source>
</evidence>
<dbReference type="AlphaFoldDB" id="A0A2P8DQ83"/>
<gene>
    <name evidence="2" type="ORF">CLV63_103112</name>
</gene>
<evidence type="ECO:0000313" key="2">
    <source>
        <dbReference type="EMBL" id="PSK99389.1"/>
    </source>
</evidence>
<feature type="transmembrane region" description="Helical" evidence="1">
    <location>
        <begin position="263"/>
        <end position="284"/>
    </location>
</feature>
<dbReference type="RefSeq" id="WP_211301174.1">
    <property type="nucleotide sequence ID" value="NZ_PYGA01000003.1"/>
</dbReference>
<keyword evidence="1" id="KW-0812">Transmembrane</keyword>
<proteinExistence type="predicted"/>
<keyword evidence="3" id="KW-1185">Reference proteome</keyword>
<organism evidence="2 3">
    <name type="scientific">Murinocardiopsis flavida</name>
    <dbReference type="NCBI Taxonomy" id="645275"/>
    <lineage>
        <taxon>Bacteria</taxon>
        <taxon>Bacillati</taxon>
        <taxon>Actinomycetota</taxon>
        <taxon>Actinomycetes</taxon>
        <taxon>Streptosporangiales</taxon>
        <taxon>Nocardiopsidaceae</taxon>
        <taxon>Murinocardiopsis</taxon>
    </lineage>
</organism>